<evidence type="ECO:0000256" key="5">
    <source>
        <dbReference type="ARBA" id="ARBA00023055"/>
    </source>
</evidence>
<dbReference type="GO" id="GO:0045040">
    <property type="term" value="P:protein insertion into mitochondrial outer membrane"/>
    <property type="evidence" value="ECO:0007669"/>
    <property type="project" value="UniProtKB-UniRule"/>
</dbReference>
<organism evidence="11 12">
    <name type="scientific">Calocera cornea HHB12733</name>
    <dbReference type="NCBI Taxonomy" id="1353952"/>
    <lineage>
        <taxon>Eukaryota</taxon>
        <taxon>Fungi</taxon>
        <taxon>Dikarya</taxon>
        <taxon>Basidiomycota</taxon>
        <taxon>Agaricomycotina</taxon>
        <taxon>Dacrymycetes</taxon>
        <taxon>Dacrymycetales</taxon>
        <taxon>Dacrymycetaceae</taxon>
        <taxon>Calocera</taxon>
    </lineage>
</organism>
<comment type="similarity">
    <text evidence="9">Belongs to the MDM12 family.</text>
</comment>
<evidence type="ECO:0000256" key="6">
    <source>
        <dbReference type="ARBA" id="ARBA00023121"/>
    </source>
</evidence>
<comment type="function">
    <text evidence="9">Component of the ERMES/MDM complex, which serves as a molecular tether to connect the endoplasmic reticulum (ER) and mitochondria. Components of this complex are involved in the control of mitochondrial shape and protein biogenesis, and function in nonvesicular lipid trafficking between the ER and mitochondria. MDM12 is required for the interaction of the ER-resident membrane protein MMM1 and the outer mitochondrial membrane-resident beta-barrel protein MDM10. The MDM12-MMM1 subcomplex functions in the major beta-barrel assembly pathway that is responsible for biogenesis of all mitochondrial outer membrane beta-barrel proteins, and acts in a late step after the SAM complex. The MDM10-MDM12-MMM1 subcomplex further acts in the TOM40-specific pathway after the action of the MDM12-MMM1 complex. Essential for establishing and maintaining the structure of mitochondria and maintenance of mtDNA nucleoids.</text>
</comment>
<feature type="domain" description="SMP-LTD" evidence="10">
    <location>
        <begin position="1"/>
        <end position="283"/>
    </location>
</feature>
<evidence type="ECO:0000256" key="9">
    <source>
        <dbReference type="HAMAP-Rule" id="MF_03104"/>
    </source>
</evidence>
<evidence type="ECO:0000313" key="11">
    <source>
        <dbReference type="EMBL" id="KZT55515.1"/>
    </source>
</evidence>
<protein>
    <recommendedName>
        <fullName evidence="9">Mitochondrial distribution and morphology protein 12</fullName>
    </recommendedName>
    <alternativeName>
        <fullName evidence="9">Mitochondrial inheritance component MDM12</fullName>
    </alternativeName>
</protein>
<dbReference type="FunCoup" id="A0A165ETX7">
    <property type="interactions" value="30"/>
</dbReference>
<dbReference type="AlphaFoldDB" id="A0A165ETX7"/>
<evidence type="ECO:0000259" key="10">
    <source>
        <dbReference type="PROSITE" id="PS51847"/>
    </source>
</evidence>
<evidence type="ECO:0000256" key="2">
    <source>
        <dbReference type="ARBA" id="ARBA00022448"/>
    </source>
</evidence>
<dbReference type="PROSITE" id="PS51847">
    <property type="entry name" value="SMP"/>
    <property type="match status" value="1"/>
</dbReference>
<dbReference type="GO" id="GO:0015914">
    <property type="term" value="P:phospholipid transport"/>
    <property type="evidence" value="ECO:0007669"/>
    <property type="project" value="TreeGrafter"/>
</dbReference>
<keyword evidence="5" id="KW-0445">Lipid transport</keyword>
<accession>A0A165ETX7</accession>
<keyword evidence="8 9" id="KW-0472">Membrane</keyword>
<keyword evidence="7 9" id="KW-0496">Mitochondrion</keyword>
<dbReference type="InterPro" id="IPR027532">
    <property type="entry name" value="Mdm12"/>
</dbReference>
<dbReference type="GO" id="GO:0008289">
    <property type="term" value="F:lipid binding"/>
    <property type="evidence" value="ECO:0007669"/>
    <property type="project" value="UniProtKB-KW"/>
</dbReference>
<evidence type="ECO:0000256" key="1">
    <source>
        <dbReference type="ARBA" id="ARBA00004370"/>
    </source>
</evidence>
<dbReference type="GO" id="GO:1990456">
    <property type="term" value="P:mitochondrion-endoplasmic reticulum membrane tethering"/>
    <property type="evidence" value="ECO:0007669"/>
    <property type="project" value="TreeGrafter"/>
</dbReference>
<dbReference type="GO" id="GO:0032865">
    <property type="term" value="C:ERMES complex"/>
    <property type="evidence" value="ECO:0007669"/>
    <property type="project" value="UniProtKB-UniRule"/>
</dbReference>
<comment type="subunit">
    <text evidence="9">Component of the ER-mitochondria encounter structure (ERMES) or MDM complex, composed of MMM1, MDM10, MDM12 and MDM34. A MMM1 homodimer associates with one molecule of MDM12 on each side in a pairwise head-to-tail manner, and the SMP-LTD domains of MMM1 and MDM12 generate a continuous hydrophobic tunnel for phospholipid trafficking.</text>
</comment>
<keyword evidence="2" id="KW-0813">Transport</keyword>
<dbReference type="STRING" id="1353952.A0A165ETX7"/>
<dbReference type="EMBL" id="KV423993">
    <property type="protein sequence ID" value="KZT55515.1"/>
    <property type="molecule type" value="Genomic_DNA"/>
</dbReference>
<proteinExistence type="inferred from homology"/>
<dbReference type="Pfam" id="PF26544">
    <property type="entry name" value="Mdm12"/>
    <property type="match status" value="1"/>
</dbReference>
<keyword evidence="3 9" id="KW-1000">Mitochondrion outer membrane</keyword>
<gene>
    <name evidence="9" type="primary">MDM12</name>
    <name evidence="11" type="ORF">CALCODRAFT_437081</name>
</gene>
<name>A0A165ETX7_9BASI</name>
<evidence type="ECO:0000256" key="3">
    <source>
        <dbReference type="ARBA" id="ARBA00022787"/>
    </source>
</evidence>
<keyword evidence="4 9" id="KW-0256">Endoplasmic reticulum</keyword>
<evidence type="ECO:0000313" key="12">
    <source>
        <dbReference type="Proteomes" id="UP000076842"/>
    </source>
</evidence>
<dbReference type="InterPro" id="IPR031468">
    <property type="entry name" value="SMP_LBD"/>
</dbReference>
<dbReference type="PANTHER" id="PTHR28204:SF1">
    <property type="entry name" value="MITOCHONDRIAL DISTRIBUTION AND MORPHOLOGY PROTEIN 12"/>
    <property type="match status" value="1"/>
</dbReference>
<reference evidence="11 12" key="1">
    <citation type="journal article" date="2016" name="Mol. Biol. Evol.">
        <title>Comparative Genomics of Early-Diverging Mushroom-Forming Fungi Provides Insights into the Origins of Lignocellulose Decay Capabilities.</title>
        <authorList>
            <person name="Nagy L.G."/>
            <person name="Riley R."/>
            <person name="Tritt A."/>
            <person name="Adam C."/>
            <person name="Daum C."/>
            <person name="Floudas D."/>
            <person name="Sun H."/>
            <person name="Yadav J.S."/>
            <person name="Pangilinan J."/>
            <person name="Larsson K.H."/>
            <person name="Matsuura K."/>
            <person name="Barry K."/>
            <person name="Labutti K."/>
            <person name="Kuo R."/>
            <person name="Ohm R.A."/>
            <person name="Bhattacharya S.S."/>
            <person name="Shirouzu T."/>
            <person name="Yoshinaga Y."/>
            <person name="Martin F.M."/>
            <person name="Grigoriev I.V."/>
            <person name="Hibbett D.S."/>
        </authorList>
    </citation>
    <scope>NUCLEOTIDE SEQUENCE [LARGE SCALE GENOMIC DNA]</scope>
    <source>
        <strain evidence="11 12">HHB12733</strain>
    </source>
</reference>
<keyword evidence="6" id="KW-0446">Lipid-binding</keyword>
<dbReference type="Proteomes" id="UP000076842">
    <property type="component" value="Unassembled WGS sequence"/>
</dbReference>
<dbReference type="InParanoid" id="A0A165ETX7"/>
<dbReference type="HAMAP" id="MF_03104">
    <property type="entry name" value="Mdm12"/>
    <property type="match status" value="1"/>
</dbReference>
<comment type="subcellular location">
    <subcellularLocation>
        <location evidence="1">Membrane</location>
    </subcellularLocation>
    <subcellularLocation>
        <location evidence="9">Mitochondrion outer membrane</location>
        <topology evidence="9">Peripheral membrane protein</topology>
        <orientation evidence="9">Cytoplasmic side</orientation>
    </subcellularLocation>
    <subcellularLocation>
        <location evidence="9">Endoplasmic reticulum membrane</location>
        <topology evidence="9">Peripheral membrane protein</topology>
        <orientation evidence="9">Cytoplasmic side</orientation>
    </subcellularLocation>
    <text evidence="9">The ERMES/MDM complex localizes to a few discrete foci (around 10 per single cell), that represent mitochondria-endoplasmic reticulum junctions. These foci are often found next to mtDNA nucleoids.</text>
</comment>
<dbReference type="CDD" id="cd21672">
    <property type="entry name" value="SMP_Mdm12"/>
    <property type="match status" value="1"/>
</dbReference>
<dbReference type="PANTHER" id="PTHR28204">
    <property type="entry name" value="MITOCHONDRIAL DISTRIBUTION AND MORPHOLOGY PROTEIN 12"/>
    <property type="match status" value="1"/>
</dbReference>
<evidence type="ECO:0000256" key="4">
    <source>
        <dbReference type="ARBA" id="ARBA00022824"/>
    </source>
</evidence>
<evidence type="ECO:0000256" key="8">
    <source>
        <dbReference type="ARBA" id="ARBA00023136"/>
    </source>
</evidence>
<dbReference type="GO" id="GO:0005789">
    <property type="term" value="C:endoplasmic reticulum membrane"/>
    <property type="evidence" value="ECO:0007669"/>
    <property type="project" value="UniProtKB-SubCell"/>
</dbReference>
<dbReference type="OrthoDB" id="3356905at2759"/>
<sequence length="283" mass="31907">MSFDLDWTKLDATLAESVVTMFNSHLSVMPRPDYIGPIAVTSLDFGTVPPEVELVDVKDVSHEFLGEDEPDDPPANRFTKEQVDPRYQHLPFHVRQGRDDFGVPPLTPSLQPDWTSALPSEVNESTPTSELWPPLQLHFRLSYHSDLRLTMTTSLLINYPSPLFLSLPIKLHLTTLVLNAEFVVAYESVTGKRRLHFCLVDELEASMRSSSSVEHLSTIHTAEKPPSVGLRILPQIVIESEIGDADKHALKNVSRVERFIQDAIRTLVVDELVFPNFQTVVFD</sequence>
<keyword evidence="12" id="KW-1185">Reference proteome</keyword>
<evidence type="ECO:0000256" key="7">
    <source>
        <dbReference type="ARBA" id="ARBA00023128"/>
    </source>
</evidence>